<protein>
    <recommendedName>
        <fullName evidence="10">tRNA-dihydrouridine synthase</fullName>
        <ecNumber evidence="10">1.3.1.-</ecNumber>
    </recommendedName>
</protein>
<keyword evidence="5 10" id="KW-0819">tRNA processing</keyword>
<dbReference type="PANTHER" id="PTHR11082:SF31">
    <property type="entry name" value="TRNA-DIHYDROURIDINE(20A_20B) SYNTHASE [NAD(P)+]-LIKE"/>
    <property type="match status" value="1"/>
</dbReference>
<comment type="catalytic activity">
    <reaction evidence="8">
        <text>a 5,6-dihydrouridine in mRNA + NAD(+) = a uridine in mRNA + NADH + H(+)</text>
        <dbReference type="Rhea" id="RHEA:69851"/>
        <dbReference type="Rhea" id="RHEA-COMP:14658"/>
        <dbReference type="Rhea" id="RHEA-COMP:17789"/>
        <dbReference type="ChEBI" id="CHEBI:15378"/>
        <dbReference type="ChEBI" id="CHEBI:57540"/>
        <dbReference type="ChEBI" id="CHEBI:57945"/>
        <dbReference type="ChEBI" id="CHEBI:65315"/>
        <dbReference type="ChEBI" id="CHEBI:74443"/>
    </reaction>
    <physiologicalReaction direction="right-to-left" evidence="8">
        <dbReference type="Rhea" id="RHEA:69853"/>
    </physiologicalReaction>
</comment>
<dbReference type="Pfam" id="PF01207">
    <property type="entry name" value="Dus"/>
    <property type="match status" value="1"/>
</dbReference>
<evidence type="ECO:0000256" key="6">
    <source>
        <dbReference type="ARBA" id="ARBA00023002"/>
    </source>
</evidence>
<gene>
    <name evidence="12" type="ORF">BZA70DRAFT_238313</name>
</gene>
<accession>A0ABR1F6D8</accession>
<evidence type="ECO:0000313" key="12">
    <source>
        <dbReference type="EMBL" id="KAK7205409.1"/>
    </source>
</evidence>
<keyword evidence="6 10" id="KW-0560">Oxidoreductase</keyword>
<evidence type="ECO:0000256" key="4">
    <source>
        <dbReference type="ARBA" id="ARBA00022664"/>
    </source>
</evidence>
<dbReference type="CDD" id="cd02801">
    <property type="entry name" value="DUS_like_FMN"/>
    <property type="match status" value="1"/>
</dbReference>
<name>A0ABR1F6D8_9ASCO</name>
<dbReference type="EMBL" id="JBBJBU010000005">
    <property type="protein sequence ID" value="KAK7205409.1"/>
    <property type="molecule type" value="Genomic_DNA"/>
</dbReference>
<sequence length="351" mass="38705">MTVDDSLSPPPPRSASQPSILDLFESARAASRPLFIAAPMVRYSKLPYRLLLRNLGLDVVYTPMMLAREFKNSPHARIADFSTTASDAAVTLAQFGANSPADLVAATRIILPYVAGVGLNCGCPIKDQISSGIGAALMRKIDLVEDMVRALRAEFEDSLVIDVKIRIHPDISETLDFARRVAAAGANIVTVHGRRTKDRSGAVPVNLEAIKRVRDALPKHVYVVANGDCFSLADARRIASETGVDGVMAARGLLENPALFLEPFSGKQTPWKALELYCAYAELYGLKGKFQHLQLAIVDMTVGLLTKQERQQLRMARNWEQLMEYIDSKFVLKRRGQPGFAELEYEGFRKS</sequence>
<dbReference type="PIRSF" id="PIRSF006621">
    <property type="entry name" value="Dus"/>
    <property type="match status" value="1"/>
</dbReference>
<evidence type="ECO:0000313" key="13">
    <source>
        <dbReference type="Proteomes" id="UP001498771"/>
    </source>
</evidence>
<evidence type="ECO:0000256" key="5">
    <source>
        <dbReference type="ARBA" id="ARBA00022694"/>
    </source>
</evidence>
<evidence type="ECO:0000256" key="3">
    <source>
        <dbReference type="ARBA" id="ARBA00022643"/>
    </source>
</evidence>
<dbReference type="RefSeq" id="XP_064768442.1">
    <property type="nucleotide sequence ID" value="XM_064910442.1"/>
</dbReference>
<dbReference type="PROSITE" id="PS01136">
    <property type="entry name" value="UPF0034"/>
    <property type="match status" value="1"/>
</dbReference>
<organism evidence="12 13">
    <name type="scientific">Myxozyma melibiosi</name>
    <dbReference type="NCBI Taxonomy" id="54550"/>
    <lineage>
        <taxon>Eukaryota</taxon>
        <taxon>Fungi</taxon>
        <taxon>Dikarya</taxon>
        <taxon>Ascomycota</taxon>
        <taxon>Saccharomycotina</taxon>
        <taxon>Lipomycetes</taxon>
        <taxon>Lipomycetales</taxon>
        <taxon>Lipomycetaceae</taxon>
        <taxon>Myxozyma</taxon>
    </lineage>
</organism>
<dbReference type="InterPro" id="IPR035587">
    <property type="entry name" value="DUS-like_FMN-bd"/>
</dbReference>
<comment type="function">
    <text evidence="10">Catalyzes the synthesis of dihydrouridine, a modified base found in the D-loop of most tRNAs.</text>
</comment>
<evidence type="ECO:0000256" key="10">
    <source>
        <dbReference type="PIRNR" id="PIRNR006621"/>
    </source>
</evidence>
<dbReference type="InterPro" id="IPR001269">
    <property type="entry name" value="DUS_fam"/>
</dbReference>
<dbReference type="InterPro" id="IPR013785">
    <property type="entry name" value="Aldolase_TIM"/>
</dbReference>
<keyword evidence="7" id="KW-0520">NAD</keyword>
<keyword evidence="2 10" id="KW-0285">Flavoprotein</keyword>
<evidence type="ECO:0000259" key="11">
    <source>
        <dbReference type="Pfam" id="PF01207"/>
    </source>
</evidence>
<keyword evidence="4" id="KW-0507">mRNA processing</keyword>
<dbReference type="Proteomes" id="UP001498771">
    <property type="component" value="Unassembled WGS sequence"/>
</dbReference>
<dbReference type="PANTHER" id="PTHR11082">
    <property type="entry name" value="TRNA-DIHYDROURIDINE SYNTHASE"/>
    <property type="match status" value="1"/>
</dbReference>
<dbReference type="InterPro" id="IPR018517">
    <property type="entry name" value="tRNA_hU_synthase_CS"/>
</dbReference>
<comment type="similarity">
    <text evidence="10">Belongs to the dus family.</text>
</comment>
<evidence type="ECO:0000256" key="7">
    <source>
        <dbReference type="ARBA" id="ARBA00023027"/>
    </source>
</evidence>
<feature type="domain" description="DUS-like FMN-binding" evidence="11">
    <location>
        <begin position="37"/>
        <end position="262"/>
    </location>
</feature>
<evidence type="ECO:0000256" key="1">
    <source>
        <dbReference type="ARBA" id="ARBA00001917"/>
    </source>
</evidence>
<proteinExistence type="inferred from homology"/>
<comment type="catalytic activity">
    <reaction evidence="9">
        <text>a 5,6-dihydrouridine in mRNA + NADP(+) = a uridine in mRNA + NADPH + H(+)</text>
        <dbReference type="Rhea" id="RHEA:69855"/>
        <dbReference type="Rhea" id="RHEA-COMP:14658"/>
        <dbReference type="Rhea" id="RHEA-COMP:17789"/>
        <dbReference type="ChEBI" id="CHEBI:15378"/>
        <dbReference type="ChEBI" id="CHEBI:57783"/>
        <dbReference type="ChEBI" id="CHEBI:58349"/>
        <dbReference type="ChEBI" id="CHEBI:65315"/>
        <dbReference type="ChEBI" id="CHEBI:74443"/>
    </reaction>
    <physiologicalReaction direction="right-to-left" evidence="9">
        <dbReference type="Rhea" id="RHEA:69857"/>
    </physiologicalReaction>
</comment>
<comment type="cofactor">
    <cofactor evidence="1 10">
        <name>FMN</name>
        <dbReference type="ChEBI" id="CHEBI:58210"/>
    </cofactor>
</comment>
<keyword evidence="13" id="KW-1185">Reference proteome</keyword>
<reference evidence="12 13" key="1">
    <citation type="submission" date="2024-03" db="EMBL/GenBank/DDBJ databases">
        <title>Genome-scale model development and genomic sequencing of the oleaginous clade Lipomyces.</title>
        <authorList>
            <consortium name="Lawrence Berkeley National Laboratory"/>
            <person name="Czajka J.J."/>
            <person name="Han Y."/>
            <person name="Kim J."/>
            <person name="Mondo S.J."/>
            <person name="Hofstad B.A."/>
            <person name="Robles A."/>
            <person name="Haridas S."/>
            <person name="Riley R."/>
            <person name="LaButti K."/>
            <person name="Pangilinan J."/>
            <person name="Andreopoulos W."/>
            <person name="Lipzen A."/>
            <person name="Yan J."/>
            <person name="Wang M."/>
            <person name="Ng V."/>
            <person name="Grigoriev I.V."/>
            <person name="Spatafora J.W."/>
            <person name="Magnuson J.K."/>
            <person name="Baker S.E."/>
            <person name="Pomraning K.R."/>
        </authorList>
    </citation>
    <scope>NUCLEOTIDE SEQUENCE [LARGE SCALE GENOMIC DNA]</scope>
    <source>
        <strain evidence="12 13">Phaff 52-87</strain>
    </source>
</reference>
<comment type="caution">
    <text evidence="12">The sequence shown here is derived from an EMBL/GenBank/DDBJ whole genome shotgun (WGS) entry which is preliminary data.</text>
</comment>
<dbReference type="Gene3D" id="3.20.20.70">
    <property type="entry name" value="Aldolase class I"/>
    <property type="match status" value="1"/>
</dbReference>
<evidence type="ECO:0000256" key="9">
    <source>
        <dbReference type="ARBA" id="ARBA00049447"/>
    </source>
</evidence>
<keyword evidence="3 10" id="KW-0288">FMN</keyword>
<evidence type="ECO:0000256" key="2">
    <source>
        <dbReference type="ARBA" id="ARBA00022630"/>
    </source>
</evidence>
<evidence type="ECO:0000256" key="8">
    <source>
        <dbReference type="ARBA" id="ARBA00048342"/>
    </source>
</evidence>
<dbReference type="EC" id="1.3.1.-" evidence="10"/>
<dbReference type="SUPFAM" id="SSF51395">
    <property type="entry name" value="FMN-linked oxidoreductases"/>
    <property type="match status" value="1"/>
</dbReference>
<dbReference type="GeneID" id="90035954"/>